<dbReference type="Gene3D" id="3.40.50.720">
    <property type="entry name" value="NAD(P)-binding Rossmann-like Domain"/>
    <property type="match status" value="1"/>
</dbReference>
<dbReference type="AlphaFoldDB" id="A0A1V2I1W0"/>
<evidence type="ECO:0000313" key="2">
    <source>
        <dbReference type="EMBL" id="ONH22390.1"/>
    </source>
</evidence>
<organism evidence="2 3">
    <name type="scientific">Pseudofrankia asymbiotica</name>
    <dbReference type="NCBI Taxonomy" id="1834516"/>
    <lineage>
        <taxon>Bacteria</taxon>
        <taxon>Bacillati</taxon>
        <taxon>Actinomycetota</taxon>
        <taxon>Actinomycetes</taxon>
        <taxon>Frankiales</taxon>
        <taxon>Frankiaceae</taxon>
        <taxon>Pseudofrankia</taxon>
    </lineage>
</organism>
<dbReference type="Proteomes" id="UP000188929">
    <property type="component" value="Unassembled WGS sequence"/>
</dbReference>
<dbReference type="InterPro" id="IPR016040">
    <property type="entry name" value="NAD(P)-bd_dom"/>
</dbReference>
<proteinExistence type="predicted"/>
<dbReference type="SUPFAM" id="SSF51735">
    <property type="entry name" value="NAD(P)-binding Rossmann-fold domains"/>
    <property type="match status" value="1"/>
</dbReference>
<keyword evidence="3" id="KW-1185">Reference proteome</keyword>
<protein>
    <submittedName>
        <fullName evidence="2">NmrA family transcriptional regulator</fullName>
    </submittedName>
</protein>
<dbReference type="EMBL" id="MOMC01000109">
    <property type="protein sequence ID" value="ONH22390.1"/>
    <property type="molecule type" value="Genomic_DNA"/>
</dbReference>
<name>A0A1V2I1W0_9ACTN</name>
<dbReference type="RefSeq" id="WP_076822446.1">
    <property type="nucleotide sequence ID" value="NZ_MOMC01000109.1"/>
</dbReference>
<dbReference type="OrthoDB" id="116343at2"/>
<dbReference type="InterPro" id="IPR036291">
    <property type="entry name" value="NAD(P)-bd_dom_sf"/>
</dbReference>
<dbReference type="Gene3D" id="3.90.25.10">
    <property type="entry name" value="UDP-galactose 4-epimerase, domain 1"/>
    <property type="match status" value="1"/>
</dbReference>
<accession>A0A1V2I1W0</accession>
<comment type="caution">
    <text evidence="2">The sequence shown here is derived from an EMBL/GenBank/DDBJ whole genome shotgun (WGS) entry which is preliminary data.</text>
</comment>
<dbReference type="PANTHER" id="PTHR43162:SF1">
    <property type="entry name" value="PRESTALK A DIFFERENTIATION PROTEIN A"/>
    <property type="match status" value="1"/>
</dbReference>
<dbReference type="STRING" id="1834516.BL253_35745"/>
<dbReference type="Pfam" id="PF13460">
    <property type="entry name" value="NAD_binding_10"/>
    <property type="match status" value="1"/>
</dbReference>
<evidence type="ECO:0000259" key="1">
    <source>
        <dbReference type="Pfam" id="PF13460"/>
    </source>
</evidence>
<feature type="domain" description="NAD(P)-binding" evidence="1">
    <location>
        <begin position="6"/>
        <end position="180"/>
    </location>
</feature>
<gene>
    <name evidence="2" type="ORF">BL253_35745</name>
</gene>
<sequence>MIVVTGATGNIGRPLVKNLIAGGQTVTAVSRGASAPLPAAAGLTAVRADLADPDSLAPALRGADALFLLVHGSGDGLDAAAILGTAKAAGVHRVVLLSSIAAGTRPELSAYDGFRVLEDAVTGSGLEWAILRPGGFHSNALAWAPSIAAQRTVYAPFGDVALPSVDPADLADVAAEALLDSRHTGGQTYVLAGPSSSPRDRAAALAAALGEPVAFVEVSREQAREEMARWMPASIADDTLTILGSPTPEESAVGPDLATVLGRPGRGFADWARDNIDAFR</sequence>
<evidence type="ECO:0000313" key="3">
    <source>
        <dbReference type="Proteomes" id="UP000188929"/>
    </source>
</evidence>
<reference evidence="3" key="1">
    <citation type="submission" date="2016-10" db="EMBL/GenBank/DDBJ databases">
        <title>Frankia sp. NRRL B-16386 Genome sequencing.</title>
        <authorList>
            <person name="Ghodhbane-Gtari F."/>
            <person name="Swanson E."/>
            <person name="Gueddou A."/>
            <person name="Hezbri K."/>
            <person name="Ktari K."/>
            <person name="Nouioui I."/>
            <person name="Morris K."/>
            <person name="Simpson S."/>
            <person name="Abebe-Akele F."/>
            <person name="Thomas K."/>
            <person name="Gtari M."/>
            <person name="Tisa L.S."/>
        </authorList>
    </citation>
    <scope>NUCLEOTIDE SEQUENCE [LARGE SCALE GENOMIC DNA]</scope>
    <source>
        <strain evidence="3">NRRL B-16386</strain>
    </source>
</reference>
<dbReference type="PANTHER" id="PTHR43162">
    <property type="match status" value="1"/>
</dbReference>
<dbReference type="InterPro" id="IPR051604">
    <property type="entry name" value="Ergot_Alk_Oxidoreductase"/>
</dbReference>